<comment type="similarity">
    <text evidence="2">Belongs to the metallo-dependent hydrolases superfamily. Hydantoinase/dihydropyrimidinase family.</text>
</comment>
<evidence type="ECO:0000256" key="2">
    <source>
        <dbReference type="ARBA" id="ARBA00008829"/>
    </source>
</evidence>
<dbReference type="InterPro" id="IPR006680">
    <property type="entry name" value="Amidohydro-rel"/>
</dbReference>
<dbReference type="PANTHER" id="PTHR11647">
    <property type="entry name" value="HYDRANTOINASE/DIHYDROPYRIMIDINASE FAMILY MEMBER"/>
    <property type="match status" value="1"/>
</dbReference>
<proteinExistence type="inferred from homology"/>
<dbReference type="EMBL" id="CP034928">
    <property type="protein sequence ID" value="QAA76243.1"/>
    <property type="molecule type" value="Genomic_DNA"/>
</dbReference>
<evidence type="ECO:0000313" key="8">
    <source>
        <dbReference type="Proteomes" id="UP000287233"/>
    </source>
</evidence>
<organism evidence="7 8">
    <name type="scientific">Bipolaricaulis sibiricus</name>
    <dbReference type="NCBI Taxonomy" id="2501609"/>
    <lineage>
        <taxon>Bacteria</taxon>
        <taxon>Candidatus Bipolaricaulota</taxon>
        <taxon>Candidatus Bipolaricaulia</taxon>
        <taxon>Candidatus Bipolaricaulales</taxon>
        <taxon>Candidatus Bipolaricaulaceae</taxon>
        <taxon>Candidatus Bipolaricaulis</taxon>
    </lineage>
</organism>
<dbReference type="SUPFAM" id="SSF51556">
    <property type="entry name" value="Metallo-dependent hydrolases"/>
    <property type="match status" value="1"/>
</dbReference>
<evidence type="ECO:0000256" key="1">
    <source>
        <dbReference type="ARBA" id="ARBA00001947"/>
    </source>
</evidence>
<dbReference type="InterPro" id="IPR011059">
    <property type="entry name" value="Metal-dep_hydrolase_composite"/>
</dbReference>
<dbReference type="Gene3D" id="3.20.20.140">
    <property type="entry name" value="Metal-dependent hydrolases"/>
    <property type="match status" value="1"/>
</dbReference>
<dbReference type="InterPro" id="IPR050378">
    <property type="entry name" value="Metallo-dep_Hydrolases_sf"/>
</dbReference>
<evidence type="ECO:0000256" key="5">
    <source>
        <dbReference type="ARBA" id="ARBA00068457"/>
    </source>
</evidence>
<dbReference type="Gene3D" id="2.30.40.10">
    <property type="entry name" value="Urease, subunit C, domain 1"/>
    <property type="match status" value="1"/>
</dbReference>
<dbReference type="GO" id="GO:0005829">
    <property type="term" value="C:cytosol"/>
    <property type="evidence" value="ECO:0007669"/>
    <property type="project" value="TreeGrafter"/>
</dbReference>
<dbReference type="SUPFAM" id="SSF51338">
    <property type="entry name" value="Composite domain of metallo-dependent hydrolases"/>
    <property type="match status" value="2"/>
</dbReference>
<dbReference type="GO" id="GO:0016812">
    <property type="term" value="F:hydrolase activity, acting on carbon-nitrogen (but not peptide) bonds, in cyclic amides"/>
    <property type="evidence" value="ECO:0007669"/>
    <property type="project" value="TreeGrafter"/>
</dbReference>
<reference evidence="8" key="1">
    <citation type="submission" date="2018-12" db="EMBL/GenBank/DDBJ databases">
        <title>Complete genome sequence of an uncultured bacterium of the candidate phylum Bipolaricaulota.</title>
        <authorList>
            <person name="Kadnikov V.V."/>
            <person name="Mardanov A.V."/>
            <person name="Beletsky A.V."/>
            <person name="Frank Y.A."/>
            <person name="Karnachuk O.V."/>
            <person name="Ravin N.V."/>
        </authorList>
    </citation>
    <scope>NUCLEOTIDE SEQUENCE [LARGE SCALE GENOMIC DNA]</scope>
</reference>
<sequence length="440" mass="47182">MTEFVIAGGRVVTPRRVAETDVLIRDGRVARVGRIAARVPRTSACGLVVLPGVVDAHVHLDLPVAGTRSADDWWSGTVAAAAGGTTTVVDFTLGRPDVSLPEQIEQRITEAKPAAVDYALRGEMVGWTPDRVGELTAAAELGVRSFKFYLAYGSSGRRTSLGTLRRAMNAIRDLGGTAMVHAEAEELVDPMGGSFPHARPAIAEEVAIGEVGALARDAGCPTYVAHISSARGLAALQAAQRAGAPLVGETCPHYLLLDEAVYTRPDGHRFSVAPPLRAGADRDALWAGLKRRDFQAVATDHCPFSRAQKDAHRDDPSHLPSGLPGVETLLPLLYSEGVAKGRITLRDLAWYLSEGPARAFGLWPRKGAVRAGTDADLVLLDPRARWTIRAGALHMRTDFSPYEDRAVRGRVVGVLSRGEWVVRDGELLVEPGRGQFIPWG</sequence>
<feature type="domain" description="Amidohydrolase-related" evidence="6">
    <location>
        <begin position="48"/>
        <end position="421"/>
    </location>
</feature>
<dbReference type="PANTHER" id="PTHR11647:SF1">
    <property type="entry name" value="COLLAPSIN RESPONSE MEDIATOR PROTEIN"/>
    <property type="match status" value="1"/>
</dbReference>
<evidence type="ECO:0000259" key="6">
    <source>
        <dbReference type="Pfam" id="PF01979"/>
    </source>
</evidence>
<keyword evidence="3" id="KW-0597">Phosphoprotein</keyword>
<gene>
    <name evidence="7" type="ORF">BIP78_0477</name>
</gene>
<evidence type="ECO:0000256" key="4">
    <source>
        <dbReference type="ARBA" id="ARBA00055040"/>
    </source>
</evidence>
<dbReference type="KEGG" id="bih:BIP78_0477"/>
<evidence type="ECO:0000313" key="7">
    <source>
        <dbReference type="EMBL" id="QAA76243.1"/>
    </source>
</evidence>
<accession>A0A410FTA5</accession>
<comment type="function">
    <text evidence="4">Catalyzes the stereospecific hydrolysis of the cyclic amide bond of D-hydantoin derivatives.</text>
</comment>
<dbReference type="FunFam" id="3.20.20.140:FF:000217">
    <property type="entry name" value="Dihydropyrimidinase-related protein 1"/>
    <property type="match status" value="1"/>
</dbReference>
<protein>
    <recommendedName>
        <fullName evidence="5">D-hydantoinase</fullName>
    </recommendedName>
</protein>
<dbReference type="AlphaFoldDB" id="A0A410FTA5"/>
<name>A0A410FTA5_BIPS1</name>
<evidence type="ECO:0000256" key="3">
    <source>
        <dbReference type="ARBA" id="ARBA00022553"/>
    </source>
</evidence>
<dbReference type="Proteomes" id="UP000287233">
    <property type="component" value="Chromosome"/>
</dbReference>
<dbReference type="Pfam" id="PF01979">
    <property type="entry name" value="Amidohydro_1"/>
    <property type="match status" value="1"/>
</dbReference>
<comment type="cofactor">
    <cofactor evidence="1">
        <name>Zn(2+)</name>
        <dbReference type="ChEBI" id="CHEBI:29105"/>
    </cofactor>
</comment>
<dbReference type="InterPro" id="IPR032466">
    <property type="entry name" value="Metal_Hydrolase"/>
</dbReference>